<name>A0A179SN28_9BACI</name>
<accession>A0A179SN28</accession>
<dbReference type="STRING" id="152268.A6K24_10810"/>
<gene>
    <name evidence="1" type="ORF">A6K24_10810</name>
</gene>
<evidence type="ECO:0000313" key="2">
    <source>
        <dbReference type="Proteomes" id="UP000078534"/>
    </source>
</evidence>
<dbReference type="RefSeq" id="WP_066338642.1">
    <property type="nucleotide sequence ID" value="NZ_LWSG01000043.1"/>
</dbReference>
<sequence>MSLLKHIQKIYKGNLKLLDEFKKQDEVFLKAPEKEEDLIELYDFGIGLQKDFNLEKEYDVIQNIITLKNVMVFAEINRYKKKLLMDMKEQERKETVQLIVNSLDGFGIEPVGYEIRENKIIVAWYLDSVMDINTLAHHLNGGLF</sequence>
<dbReference type="EMBL" id="LWSG01000043">
    <property type="protein sequence ID" value="OAS83106.1"/>
    <property type="molecule type" value="Genomic_DNA"/>
</dbReference>
<dbReference type="OrthoDB" id="2908649at2"/>
<keyword evidence="2" id="KW-1185">Reference proteome</keyword>
<proteinExistence type="predicted"/>
<dbReference type="Proteomes" id="UP000078534">
    <property type="component" value="Unassembled WGS sequence"/>
</dbReference>
<organism evidence="1 2">
    <name type="scientific">Metabacillus litoralis</name>
    <dbReference type="NCBI Taxonomy" id="152268"/>
    <lineage>
        <taxon>Bacteria</taxon>
        <taxon>Bacillati</taxon>
        <taxon>Bacillota</taxon>
        <taxon>Bacilli</taxon>
        <taxon>Bacillales</taxon>
        <taxon>Bacillaceae</taxon>
        <taxon>Metabacillus</taxon>
    </lineage>
</organism>
<reference evidence="2" key="1">
    <citation type="submission" date="2016-04" db="EMBL/GenBank/DDBJ databases">
        <authorList>
            <person name="Lyu Z."/>
            <person name="Lyu W."/>
        </authorList>
    </citation>
    <scope>NUCLEOTIDE SEQUENCE [LARGE SCALE GENOMIC DNA]</scope>
    <source>
        <strain evidence="2">C44</strain>
    </source>
</reference>
<dbReference type="AlphaFoldDB" id="A0A179SN28"/>
<protein>
    <submittedName>
        <fullName evidence="1">Uncharacterized protein</fullName>
    </submittedName>
</protein>
<evidence type="ECO:0000313" key="1">
    <source>
        <dbReference type="EMBL" id="OAS83106.1"/>
    </source>
</evidence>
<comment type="caution">
    <text evidence="1">The sequence shown here is derived from an EMBL/GenBank/DDBJ whole genome shotgun (WGS) entry which is preliminary data.</text>
</comment>